<dbReference type="RefSeq" id="WP_010759085.1">
    <property type="nucleotide sequence ID" value="NZ_ASWD01000005.1"/>
</dbReference>
<feature type="domain" description="Peptidase M24" evidence="1">
    <location>
        <begin position="203"/>
        <end position="383"/>
    </location>
</feature>
<dbReference type="Pfam" id="PF00557">
    <property type="entry name" value="Peptidase_M24"/>
    <property type="match status" value="1"/>
</dbReference>
<organism evidence="2 3">
    <name type="scientific">Enterococcus pallens ATCC BAA-351</name>
    <dbReference type="NCBI Taxonomy" id="1158607"/>
    <lineage>
        <taxon>Bacteria</taxon>
        <taxon>Bacillati</taxon>
        <taxon>Bacillota</taxon>
        <taxon>Bacilli</taxon>
        <taxon>Lactobacillales</taxon>
        <taxon>Enterococcaceae</taxon>
        <taxon>Enterococcus</taxon>
    </lineage>
</organism>
<dbReference type="AlphaFoldDB" id="R2SBT8"/>
<dbReference type="HOGENOM" id="CLU_047234_0_0_9"/>
<dbReference type="EMBL" id="AJAQ01000036">
    <property type="protein sequence ID" value="EOH90311.1"/>
    <property type="molecule type" value="Genomic_DNA"/>
</dbReference>
<comment type="caution">
    <text evidence="2">The sequence shown here is derived from an EMBL/GenBank/DDBJ whole genome shotgun (WGS) entry which is preliminary data.</text>
</comment>
<sequence>MIRLKEVLPPEFDKDLTPILLTDETMEERKNKLLAKMKQHNYDTLIIYADLEHGSNFEYLVGFIPRFEEALLVLHANGEAFAVLGNENLNKAGKARIKVTAIHLPHLSLPNQPMNTKETVEEILTKCRFADKQRIGIVGWKNFTNTAEDNKQLYDLPHFLLEAIKKVARNSELTNATSLMIGEEGIRTINNVNEFAHYEFGSALAGTCILEAMNEVSVGKTEMEIAEKLAAKGQRHSVVTIMAAGERFIKANLYPSNNKISLGDPISMTTGYKGGLESRSGFAVNQASELPAGQENYLEKMAIPYFNAFKTWLETAKIGIKGEKLYTAIESVFPKENYGWELNPGHLCADEEWLSSPIYPNSQEVLKSGMLFQIDIIPSIPGYNGTGCEGGIFLADIELRNQIQENYPEVWKRVEKRRTYLQEVLGIQLADEVLPMSAATGYYRPFLLNHNSILTNK</sequence>
<dbReference type="Gene3D" id="3.90.230.10">
    <property type="entry name" value="Creatinase/methionine aminopeptidase superfamily"/>
    <property type="match status" value="1"/>
</dbReference>
<dbReference type="STRING" id="160454.RV10_GL001018"/>
<dbReference type="SUPFAM" id="SSF55920">
    <property type="entry name" value="Creatinase/aminopeptidase"/>
    <property type="match status" value="1"/>
</dbReference>
<evidence type="ECO:0000313" key="3">
    <source>
        <dbReference type="Proteomes" id="UP000013782"/>
    </source>
</evidence>
<dbReference type="eggNOG" id="COG0006">
    <property type="taxonomic scope" value="Bacteria"/>
</dbReference>
<accession>R2SBT8</accession>
<keyword evidence="3" id="KW-1185">Reference proteome</keyword>
<dbReference type="InterPro" id="IPR000994">
    <property type="entry name" value="Pept_M24"/>
</dbReference>
<name>R2SBT8_9ENTE</name>
<gene>
    <name evidence="2" type="ORF">UAU_04140</name>
</gene>
<dbReference type="CDD" id="cd01066">
    <property type="entry name" value="APP_MetAP"/>
    <property type="match status" value="1"/>
</dbReference>
<dbReference type="Proteomes" id="UP000013782">
    <property type="component" value="Unassembled WGS sequence"/>
</dbReference>
<protein>
    <recommendedName>
        <fullName evidence="1">Peptidase M24 domain-containing protein</fullName>
    </recommendedName>
</protein>
<reference evidence="2 3" key="1">
    <citation type="submission" date="2013-02" db="EMBL/GenBank/DDBJ databases">
        <title>The Genome Sequence of Enterococcus pallens BAA-351.</title>
        <authorList>
            <consortium name="The Broad Institute Genome Sequencing Platform"/>
            <consortium name="The Broad Institute Genome Sequencing Center for Infectious Disease"/>
            <person name="Earl A.M."/>
            <person name="Gilmore M.S."/>
            <person name="Lebreton F."/>
            <person name="Walker B."/>
            <person name="Young S.K."/>
            <person name="Zeng Q."/>
            <person name="Gargeya S."/>
            <person name="Fitzgerald M."/>
            <person name="Haas B."/>
            <person name="Abouelleil A."/>
            <person name="Alvarado L."/>
            <person name="Arachchi H.M."/>
            <person name="Berlin A.M."/>
            <person name="Chapman S.B."/>
            <person name="Dewar J."/>
            <person name="Goldberg J."/>
            <person name="Griggs A."/>
            <person name="Gujja S."/>
            <person name="Hansen M."/>
            <person name="Howarth C."/>
            <person name="Imamovic A."/>
            <person name="Larimer J."/>
            <person name="McCowan C."/>
            <person name="Murphy C."/>
            <person name="Neiman D."/>
            <person name="Pearson M."/>
            <person name="Priest M."/>
            <person name="Roberts A."/>
            <person name="Saif S."/>
            <person name="Shea T."/>
            <person name="Sisk P."/>
            <person name="Sykes S."/>
            <person name="Wortman J."/>
            <person name="Nusbaum C."/>
            <person name="Birren B."/>
        </authorList>
    </citation>
    <scope>NUCLEOTIDE SEQUENCE [LARGE SCALE GENOMIC DNA]</scope>
    <source>
        <strain evidence="2 3">ATCC BAA-351</strain>
    </source>
</reference>
<dbReference type="SUPFAM" id="SSF53092">
    <property type="entry name" value="Creatinase/prolidase N-terminal domain"/>
    <property type="match status" value="1"/>
</dbReference>
<proteinExistence type="predicted"/>
<dbReference type="InterPro" id="IPR036005">
    <property type="entry name" value="Creatinase/aminopeptidase-like"/>
</dbReference>
<dbReference type="Gene3D" id="3.40.350.10">
    <property type="entry name" value="Creatinase/prolidase N-terminal domain"/>
    <property type="match status" value="1"/>
</dbReference>
<dbReference type="OrthoDB" id="9778159at2"/>
<dbReference type="PATRIC" id="fig|1158607.3.peg.4121"/>
<evidence type="ECO:0000259" key="1">
    <source>
        <dbReference type="Pfam" id="PF00557"/>
    </source>
</evidence>
<dbReference type="InterPro" id="IPR029149">
    <property type="entry name" value="Creatin/AminoP/Spt16_N"/>
</dbReference>
<evidence type="ECO:0000313" key="2">
    <source>
        <dbReference type="EMBL" id="EOH90311.1"/>
    </source>
</evidence>